<dbReference type="Pfam" id="PF01420">
    <property type="entry name" value="Methylase_S"/>
    <property type="match status" value="2"/>
</dbReference>
<evidence type="ECO:0000256" key="1">
    <source>
        <dbReference type="ARBA" id="ARBA00010923"/>
    </source>
</evidence>
<reference evidence="5 6" key="1">
    <citation type="submission" date="2018-02" db="EMBL/GenBank/DDBJ databases">
        <title>Draft genome sequence of Mycobacterium virginiense isolated from mud of a swine farm in Japan.</title>
        <authorList>
            <person name="Ohya K."/>
        </authorList>
    </citation>
    <scope>NUCLEOTIDE SEQUENCE [LARGE SCALE GENOMIC DNA]</scope>
    <source>
        <strain evidence="5 6">GF75</strain>
    </source>
</reference>
<evidence type="ECO:0000259" key="4">
    <source>
        <dbReference type="Pfam" id="PF01420"/>
    </source>
</evidence>
<dbReference type="Proteomes" id="UP000237911">
    <property type="component" value="Unassembled WGS sequence"/>
</dbReference>
<dbReference type="GO" id="GO:0003677">
    <property type="term" value="F:DNA binding"/>
    <property type="evidence" value="ECO:0007669"/>
    <property type="project" value="UniProtKB-KW"/>
</dbReference>
<accession>A0A9X7INC1</accession>
<dbReference type="PANTHER" id="PTHR30408:SF12">
    <property type="entry name" value="TYPE I RESTRICTION ENZYME MJAVIII SPECIFICITY SUBUNIT"/>
    <property type="match status" value="1"/>
</dbReference>
<name>A0A9X7INC1_9MYCO</name>
<dbReference type="PANTHER" id="PTHR30408">
    <property type="entry name" value="TYPE-1 RESTRICTION ENZYME ECOKI SPECIFICITY PROTEIN"/>
    <property type="match status" value="1"/>
</dbReference>
<feature type="domain" description="Type I restriction modification DNA specificity" evidence="4">
    <location>
        <begin position="220"/>
        <end position="370"/>
    </location>
</feature>
<dbReference type="CDD" id="cd17256">
    <property type="entry name" value="RMtype1_S_EcoJA65PI-TRD1-CR1_like"/>
    <property type="match status" value="1"/>
</dbReference>
<comment type="similarity">
    <text evidence="1">Belongs to the type-I restriction system S methylase family.</text>
</comment>
<dbReference type="InterPro" id="IPR052021">
    <property type="entry name" value="Type-I_RS_S_subunit"/>
</dbReference>
<dbReference type="AlphaFoldDB" id="A0A9X7INC1"/>
<evidence type="ECO:0000313" key="6">
    <source>
        <dbReference type="Proteomes" id="UP000237911"/>
    </source>
</evidence>
<dbReference type="Gene3D" id="3.90.220.20">
    <property type="entry name" value="DNA methylase specificity domains"/>
    <property type="match status" value="2"/>
</dbReference>
<keyword evidence="3" id="KW-0238">DNA-binding</keyword>
<proteinExistence type="inferred from homology"/>
<gene>
    <name evidence="5" type="ORF">C5U48_10200</name>
</gene>
<evidence type="ECO:0000313" key="5">
    <source>
        <dbReference type="EMBL" id="PQM52367.1"/>
    </source>
</evidence>
<evidence type="ECO:0000256" key="3">
    <source>
        <dbReference type="ARBA" id="ARBA00023125"/>
    </source>
</evidence>
<dbReference type="REBASE" id="268289">
    <property type="entry name" value="S.MviGF75ORF10195P"/>
</dbReference>
<dbReference type="SUPFAM" id="SSF116734">
    <property type="entry name" value="DNA methylase specificity domain"/>
    <property type="match status" value="2"/>
</dbReference>
<dbReference type="EMBL" id="PUEV01000049">
    <property type="protein sequence ID" value="PQM52367.1"/>
    <property type="molecule type" value="Genomic_DNA"/>
</dbReference>
<dbReference type="GO" id="GO:0009307">
    <property type="term" value="P:DNA restriction-modification system"/>
    <property type="evidence" value="ECO:0007669"/>
    <property type="project" value="UniProtKB-KW"/>
</dbReference>
<organism evidence="5 6">
    <name type="scientific">Mycolicibacter virginiensis</name>
    <dbReference type="NCBI Taxonomy" id="1795032"/>
    <lineage>
        <taxon>Bacteria</taxon>
        <taxon>Bacillati</taxon>
        <taxon>Actinomycetota</taxon>
        <taxon>Actinomycetes</taxon>
        <taxon>Mycobacteriales</taxon>
        <taxon>Mycobacteriaceae</taxon>
        <taxon>Mycolicibacter</taxon>
    </lineage>
</organism>
<keyword evidence="2" id="KW-0680">Restriction system</keyword>
<dbReference type="InterPro" id="IPR000055">
    <property type="entry name" value="Restrct_endonuc_typeI_TRD"/>
</dbReference>
<comment type="caution">
    <text evidence="5">The sequence shown here is derived from an EMBL/GenBank/DDBJ whole genome shotgun (WGS) entry which is preliminary data.</text>
</comment>
<keyword evidence="6" id="KW-1185">Reference proteome</keyword>
<sequence length="386" mass="42289">MRMVPLGELCEINVGRTPSRNNAEFWGDGEPWLSIADMNQGLMVQRTKEQITRIAANQGKQVVPGTVLLSFKLSIGKVAIAGVPLYTNEAIAALPIKDDRKLLPGYLLRALEAMDLSTGANRAAMGATLNKATLQQFRIPLPGLPEQRRIAAILDHADTLRAKRRRSLAHINGLALAVFSDKFGDPIANPHRYPVHPLNEWVDAKRPVTYGILKPGPDIDGGVPYVRVADMKGGRIDLRGVRRTTPQIATEYRRSTLATGDLLMSIRGHVGRFAFIPAELDGGNITQDSARLAIKDPASAVYLRGAMESPSLQRWLDRHTKGAAVRGINLGDLRTAPIPCPPISEQQQYASILHSVAHRLEIAEKQHAVIDNLFASLQSRAFRGEL</sequence>
<feature type="domain" description="Type I restriction modification DNA specificity" evidence="4">
    <location>
        <begin position="3"/>
        <end position="159"/>
    </location>
</feature>
<evidence type="ECO:0000256" key="2">
    <source>
        <dbReference type="ARBA" id="ARBA00022747"/>
    </source>
</evidence>
<dbReference type="InterPro" id="IPR044946">
    <property type="entry name" value="Restrct_endonuc_typeI_TRD_sf"/>
</dbReference>
<protein>
    <recommendedName>
        <fullName evidence="4">Type I restriction modification DNA specificity domain-containing protein</fullName>
    </recommendedName>
</protein>
<dbReference type="CDD" id="cd17244">
    <property type="entry name" value="RMtype1_S_Apa101655I-TRD2-CR2_like"/>
    <property type="match status" value="1"/>
</dbReference>